<dbReference type="AlphaFoldDB" id="A0A4U6TJY6"/>
<evidence type="ECO:0000313" key="2">
    <source>
        <dbReference type="EMBL" id="TKW01265.1"/>
    </source>
</evidence>
<accession>A0A4U6TJY6</accession>
<dbReference type="Proteomes" id="UP000298652">
    <property type="component" value="Chromosome 8"/>
</dbReference>
<organism evidence="2 3">
    <name type="scientific">Setaria viridis</name>
    <name type="common">Green bristlegrass</name>
    <name type="synonym">Setaria italica subsp. viridis</name>
    <dbReference type="NCBI Taxonomy" id="4556"/>
    <lineage>
        <taxon>Eukaryota</taxon>
        <taxon>Viridiplantae</taxon>
        <taxon>Streptophyta</taxon>
        <taxon>Embryophyta</taxon>
        <taxon>Tracheophyta</taxon>
        <taxon>Spermatophyta</taxon>
        <taxon>Magnoliopsida</taxon>
        <taxon>Liliopsida</taxon>
        <taxon>Poales</taxon>
        <taxon>Poaceae</taxon>
        <taxon>PACMAD clade</taxon>
        <taxon>Panicoideae</taxon>
        <taxon>Panicodae</taxon>
        <taxon>Paniceae</taxon>
        <taxon>Cenchrinae</taxon>
        <taxon>Setaria</taxon>
    </lineage>
</organism>
<protein>
    <submittedName>
        <fullName evidence="2">Uncharacterized protein</fullName>
    </submittedName>
</protein>
<dbReference type="Gramene" id="TKW01265">
    <property type="protein sequence ID" value="TKW01265"/>
    <property type="gene ID" value="SEVIR_8G169150v2"/>
</dbReference>
<name>A0A4U6TJY6_SETVI</name>
<sequence length="35" mass="3800">MTYYLKGRLVSTEEGNLSRPSTSIGNARSNAEPSL</sequence>
<reference evidence="2" key="1">
    <citation type="submission" date="2019-03" db="EMBL/GenBank/DDBJ databases">
        <title>WGS assembly of Setaria viridis.</title>
        <authorList>
            <person name="Huang P."/>
            <person name="Jenkins J."/>
            <person name="Grimwood J."/>
            <person name="Barry K."/>
            <person name="Healey A."/>
            <person name="Mamidi S."/>
            <person name="Sreedasyam A."/>
            <person name="Shu S."/>
            <person name="Feldman M."/>
            <person name="Wu J."/>
            <person name="Yu Y."/>
            <person name="Chen C."/>
            <person name="Johnson J."/>
            <person name="Rokhsar D."/>
            <person name="Baxter I."/>
            <person name="Schmutz J."/>
            <person name="Brutnell T."/>
            <person name="Kellogg E."/>
        </authorList>
    </citation>
    <scope>NUCLEOTIDE SEQUENCE [LARGE SCALE GENOMIC DNA]</scope>
</reference>
<feature type="region of interest" description="Disordered" evidence="1">
    <location>
        <begin position="12"/>
        <end position="35"/>
    </location>
</feature>
<keyword evidence="3" id="KW-1185">Reference proteome</keyword>
<evidence type="ECO:0000313" key="3">
    <source>
        <dbReference type="Proteomes" id="UP000298652"/>
    </source>
</evidence>
<dbReference type="EMBL" id="CM016559">
    <property type="protein sequence ID" value="TKW01265.1"/>
    <property type="molecule type" value="Genomic_DNA"/>
</dbReference>
<evidence type="ECO:0000256" key="1">
    <source>
        <dbReference type="SAM" id="MobiDB-lite"/>
    </source>
</evidence>
<proteinExistence type="predicted"/>
<feature type="compositionally biased region" description="Polar residues" evidence="1">
    <location>
        <begin position="13"/>
        <end position="35"/>
    </location>
</feature>
<gene>
    <name evidence="2" type="ORF">SEVIR_8G169150v2</name>
</gene>